<organism evidence="7">
    <name type="scientific">marine sediment metagenome</name>
    <dbReference type="NCBI Taxonomy" id="412755"/>
    <lineage>
        <taxon>unclassified sequences</taxon>
        <taxon>metagenomes</taxon>
        <taxon>ecological metagenomes</taxon>
    </lineage>
</organism>
<sequence>KENSDDNVIFVGNKPPMNYIIAVLTEFKKSDEVVVKARGRAISKAVETCEVVRKKFLADVTISDIQIGSENIIDDKTNKPMDLATIEIYMTTKS</sequence>
<gene>
    <name evidence="7" type="ORF">S03H2_24652</name>
</gene>
<feature type="non-terminal residue" evidence="7">
    <location>
        <position position="1"/>
    </location>
</feature>
<dbReference type="PIRSF" id="PIRSF028732">
    <property type="entry name" value="Alba"/>
    <property type="match status" value="1"/>
</dbReference>
<dbReference type="GO" id="GO:0005694">
    <property type="term" value="C:chromosome"/>
    <property type="evidence" value="ECO:0007669"/>
    <property type="project" value="UniProtKB-SubCell"/>
</dbReference>
<feature type="domain" description="DNA/RNA-binding protein Alba-like" evidence="6">
    <location>
        <begin position="7"/>
        <end position="69"/>
    </location>
</feature>
<evidence type="ECO:0000256" key="1">
    <source>
        <dbReference type="ARBA" id="ARBA00004286"/>
    </source>
</evidence>
<dbReference type="NCBIfam" id="NF003088">
    <property type="entry name" value="PRK04015.1"/>
    <property type="match status" value="1"/>
</dbReference>
<evidence type="ECO:0000256" key="2">
    <source>
        <dbReference type="ARBA" id="ARBA00004496"/>
    </source>
</evidence>
<dbReference type="AlphaFoldDB" id="X1G6Q3"/>
<dbReference type="GO" id="GO:0003677">
    <property type="term" value="F:DNA binding"/>
    <property type="evidence" value="ECO:0007669"/>
    <property type="project" value="UniProtKB-KW"/>
</dbReference>
<dbReference type="NCBIfam" id="TIGR00285">
    <property type="entry name" value="DNA-binding protein Alba"/>
    <property type="match status" value="1"/>
</dbReference>
<reference evidence="7" key="1">
    <citation type="journal article" date="2014" name="Front. Microbiol.">
        <title>High frequency of phylogenetically diverse reductive dehalogenase-homologous genes in deep subseafloor sedimentary metagenomes.</title>
        <authorList>
            <person name="Kawai M."/>
            <person name="Futagami T."/>
            <person name="Toyoda A."/>
            <person name="Takaki Y."/>
            <person name="Nishi S."/>
            <person name="Hori S."/>
            <person name="Arai W."/>
            <person name="Tsubouchi T."/>
            <person name="Morono Y."/>
            <person name="Uchiyama I."/>
            <person name="Ito T."/>
            <person name="Fujiyama A."/>
            <person name="Inagaki F."/>
            <person name="Takami H."/>
        </authorList>
    </citation>
    <scope>NUCLEOTIDE SEQUENCE</scope>
    <source>
        <strain evidence="7">Expedition CK06-06</strain>
    </source>
</reference>
<keyword evidence="3" id="KW-0158">Chromosome</keyword>
<dbReference type="HAMAP" id="MF_01122">
    <property type="entry name" value="AlbA"/>
    <property type="match status" value="1"/>
</dbReference>
<evidence type="ECO:0000313" key="7">
    <source>
        <dbReference type="EMBL" id="GAH40485.1"/>
    </source>
</evidence>
<name>X1G6Q3_9ZZZZ</name>
<keyword evidence="5" id="KW-0238">DNA-binding</keyword>
<dbReference type="Gene3D" id="3.30.110.20">
    <property type="entry name" value="Alba-like domain"/>
    <property type="match status" value="1"/>
</dbReference>
<dbReference type="InterPro" id="IPR002775">
    <property type="entry name" value="DNA/RNA-bd_Alba-like"/>
</dbReference>
<dbReference type="EMBL" id="BARU01013755">
    <property type="protein sequence ID" value="GAH40485.1"/>
    <property type="molecule type" value="Genomic_DNA"/>
</dbReference>
<dbReference type="InterPro" id="IPR013795">
    <property type="entry name" value="DNA/RNA-bd_Alba"/>
</dbReference>
<evidence type="ECO:0000259" key="6">
    <source>
        <dbReference type="Pfam" id="PF01918"/>
    </source>
</evidence>
<dbReference type="GO" id="GO:0003723">
    <property type="term" value="F:RNA binding"/>
    <property type="evidence" value="ECO:0007669"/>
    <property type="project" value="InterPro"/>
</dbReference>
<accession>X1G6Q3</accession>
<dbReference type="InterPro" id="IPR036882">
    <property type="entry name" value="Alba-like_dom_sf"/>
</dbReference>
<dbReference type="Pfam" id="PF01918">
    <property type="entry name" value="Alba"/>
    <property type="match status" value="1"/>
</dbReference>
<evidence type="ECO:0000256" key="4">
    <source>
        <dbReference type="ARBA" id="ARBA00022490"/>
    </source>
</evidence>
<keyword evidence="4" id="KW-0963">Cytoplasm</keyword>
<proteinExistence type="inferred from homology"/>
<evidence type="ECO:0000256" key="5">
    <source>
        <dbReference type="ARBA" id="ARBA00023125"/>
    </source>
</evidence>
<dbReference type="GO" id="GO:0005737">
    <property type="term" value="C:cytoplasm"/>
    <property type="evidence" value="ECO:0007669"/>
    <property type="project" value="UniProtKB-SubCell"/>
</dbReference>
<dbReference type="SUPFAM" id="SSF82704">
    <property type="entry name" value="AlbA-like"/>
    <property type="match status" value="1"/>
</dbReference>
<comment type="subcellular location">
    <subcellularLocation>
        <location evidence="1">Chromosome</location>
    </subcellularLocation>
    <subcellularLocation>
        <location evidence="2">Cytoplasm</location>
    </subcellularLocation>
</comment>
<evidence type="ECO:0000256" key="3">
    <source>
        <dbReference type="ARBA" id="ARBA00022454"/>
    </source>
</evidence>
<protein>
    <recommendedName>
        <fullName evidence="6">DNA/RNA-binding protein Alba-like domain-containing protein</fullName>
    </recommendedName>
</protein>
<comment type="caution">
    <text evidence="7">The sequence shown here is derived from an EMBL/GenBank/DDBJ whole genome shotgun (WGS) entry which is preliminary data.</text>
</comment>